<dbReference type="GO" id="GO:0016020">
    <property type="term" value="C:membrane"/>
    <property type="evidence" value="ECO:0007669"/>
    <property type="project" value="UniProtKB-SubCell"/>
</dbReference>
<dbReference type="Pfam" id="PF04307">
    <property type="entry name" value="YdjM"/>
    <property type="match status" value="1"/>
</dbReference>
<feature type="transmembrane region" description="Helical" evidence="6">
    <location>
        <begin position="39"/>
        <end position="57"/>
    </location>
</feature>
<evidence type="ECO:0000256" key="6">
    <source>
        <dbReference type="SAM" id="Phobius"/>
    </source>
</evidence>
<comment type="subcellular location">
    <subcellularLocation>
        <location evidence="1">Membrane</location>
        <topology evidence="1">Multi-pass membrane protein</topology>
    </subcellularLocation>
</comment>
<keyword evidence="5 6" id="KW-0472">Membrane</keyword>
<dbReference type="EMBL" id="FR824106">
    <property type="protein sequence ID" value="CCA19016.1"/>
    <property type="molecule type" value="Genomic_DNA"/>
</dbReference>
<dbReference type="HOGENOM" id="CLU_074966_1_0_1"/>
<organism evidence="7">
    <name type="scientific">Albugo laibachii Nc14</name>
    <dbReference type="NCBI Taxonomy" id="890382"/>
    <lineage>
        <taxon>Eukaryota</taxon>
        <taxon>Sar</taxon>
        <taxon>Stramenopiles</taxon>
        <taxon>Oomycota</taxon>
        <taxon>Peronosporomycetes</taxon>
        <taxon>Albuginales</taxon>
        <taxon>Albuginaceae</taxon>
        <taxon>Albugo</taxon>
    </lineage>
</organism>
<dbReference type="PANTHER" id="PTHR13628:SF1">
    <property type="entry name" value="TRANSMEMBRANE PROTEIN 267"/>
    <property type="match status" value="1"/>
</dbReference>
<reference evidence="7" key="2">
    <citation type="submission" date="2011-02" db="EMBL/GenBank/DDBJ databases">
        <authorList>
            <person name="MacLean D."/>
        </authorList>
    </citation>
    <scope>NUCLEOTIDE SEQUENCE</scope>
</reference>
<name>F0WCU7_9STRA</name>
<dbReference type="InterPro" id="IPR026572">
    <property type="entry name" value="TMEM267"/>
</dbReference>
<keyword evidence="4 6" id="KW-1133">Transmembrane helix</keyword>
<evidence type="ECO:0000256" key="3">
    <source>
        <dbReference type="ARBA" id="ARBA00022692"/>
    </source>
</evidence>
<sequence length="195" mass="21825">MRVILYGVLVFSCVSVDLLLGFLKREAVSRVILHLVDNAGHGLIAFVSYAAFALWKAQANRKRACIRSMMAGICSCALDFDHFIAAKSFHLNAATNLKTRPFAHSFCFIALICMIVWKKTSKHRFHRVALVFIALSSHQLRDALRHGMWFWPFGSTPPIPYALYLFIQVLLPLSIAKAQASRHASNPTVGKVINV</sequence>
<dbReference type="PANTHER" id="PTHR13628">
    <property type="entry name" value="TRANSMEMBRANE PROTEIN 267"/>
    <property type="match status" value="1"/>
</dbReference>
<protein>
    <recommendedName>
        <fullName evidence="2">Transmembrane protein 267</fullName>
    </recommendedName>
</protein>
<accession>F0WCU7</accession>
<evidence type="ECO:0000313" key="7">
    <source>
        <dbReference type="EMBL" id="CCA19016.1"/>
    </source>
</evidence>
<proteinExistence type="predicted"/>
<keyword evidence="3 6" id="KW-0812">Transmembrane</keyword>
<evidence type="ECO:0000256" key="5">
    <source>
        <dbReference type="ARBA" id="ARBA00023136"/>
    </source>
</evidence>
<feature type="transmembrane region" description="Helical" evidence="6">
    <location>
        <begin position="69"/>
        <end position="89"/>
    </location>
</feature>
<evidence type="ECO:0000256" key="1">
    <source>
        <dbReference type="ARBA" id="ARBA00004141"/>
    </source>
</evidence>
<dbReference type="InterPro" id="IPR007404">
    <property type="entry name" value="YdjM-like"/>
</dbReference>
<feature type="transmembrane region" description="Helical" evidence="6">
    <location>
        <begin position="101"/>
        <end position="117"/>
    </location>
</feature>
<reference evidence="7" key="1">
    <citation type="journal article" date="2011" name="PLoS Biol.">
        <title>Gene gain and loss during evolution of obligate parasitism in the white rust pathogen of Arabidopsis thaliana.</title>
        <authorList>
            <person name="Kemen E."/>
            <person name="Gardiner A."/>
            <person name="Schultz-Larsen T."/>
            <person name="Kemen A.C."/>
            <person name="Balmuth A.L."/>
            <person name="Robert-Seilaniantz A."/>
            <person name="Bailey K."/>
            <person name="Holub E."/>
            <person name="Studholme D.J."/>
            <person name="Maclean D."/>
            <person name="Jones J.D."/>
        </authorList>
    </citation>
    <scope>NUCLEOTIDE SEQUENCE</scope>
</reference>
<evidence type="ECO:0000256" key="4">
    <source>
        <dbReference type="ARBA" id="ARBA00022989"/>
    </source>
</evidence>
<dbReference type="AlphaFoldDB" id="F0WCU7"/>
<evidence type="ECO:0000256" key="2">
    <source>
        <dbReference type="ARBA" id="ARBA00013977"/>
    </source>
</evidence>
<gene>
    <name evidence="7" type="primary">AlNc14C61G4473</name>
    <name evidence="7" type="ORF">ALNC14_051590</name>
</gene>